<dbReference type="EMBL" id="FVGW01000022">
    <property type="protein sequence ID" value="SKM99768.1"/>
    <property type="molecule type" value="Genomic_DNA"/>
</dbReference>
<sequence length="67" mass="7379">MSEHPRPYVPRRPRPSASRGPVVAAYADKIDYPCQNCGAEPNGWCKTPDGRDQIAPCWNRGAKVGAR</sequence>
<evidence type="ECO:0000256" key="1">
    <source>
        <dbReference type="SAM" id="MobiDB-lite"/>
    </source>
</evidence>
<gene>
    <name evidence="2" type="ORF">SAMEA2259716_05706</name>
</gene>
<proteinExistence type="predicted"/>
<evidence type="ECO:0000313" key="2">
    <source>
        <dbReference type="EMBL" id="SKM99768.1"/>
    </source>
</evidence>
<dbReference type="Proteomes" id="UP000190074">
    <property type="component" value="Unassembled WGS sequence"/>
</dbReference>
<protein>
    <submittedName>
        <fullName evidence="2">Uncharacterized protein</fullName>
    </submittedName>
</protein>
<name>A0A1T8V4H5_9MYCO</name>
<reference evidence="2 3" key="1">
    <citation type="submission" date="2016-11" db="EMBL/GenBank/DDBJ databases">
        <authorList>
            <consortium name="Pathogen Informatics"/>
        </authorList>
    </citation>
    <scope>NUCLEOTIDE SEQUENCE [LARGE SCALE GENOMIC DNA]</scope>
    <source>
        <strain evidence="2 3">911</strain>
    </source>
</reference>
<feature type="region of interest" description="Disordered" evidence="1">
    <location>
        <begin position="1"/>
        <end position="20"/>
    </location>
</feature>
<organism evidence="2 3">
    <name type="scientific">Mycobacteroides abscessus subsp. massiliense</name>
    <dbReference type="NCBI Taxonomy" id="1962118"/>
    <lineage>
        <taxon>Bacteria</taxon>
        <taxon>Bacillati</taxon>
        <taxon>Actinomycetota</taxon>
        <taxon>Actinomycetes</taxon>
        <taxon>Mycobacteriales</taxon>
        <taxon>Mycobacteriaceae</taxon>
        <taxon>Mycobacteroides</taxon>
        <taxon>Mycobacteroides abscessus</taxon>
    </lineage>
</organism>
<dbReference type="AlphaFoldDB" id="A0A1T8V4H5"/>
<accession>A0A1T8V4H5</accession>
<evidence type="ECO:0000313" key="3">
    <source>
        <dbReference type="Proteomes" id="UP000190074"/>
    </source>
</evidence>